<protein>
    <submittedName>
        <fullName evidence="1">Uncharacterized protein</fullName>
    </submittedName>
</protein>
<evidence type="ECO:0000313" key="2">
    <source>
        <dbReference type="Proteomes" id="UP000031668"/>
    </source>
</evidence>
<keyword evidence="2" id="KW-1185">Reference proteome</keyword>
<proteinExistence type="predicted"/>
<reference evidence="1 2" key="1">
    <citation type="journal article" date="2014" name="Genome Biol. Evol.">
        <title>The genome of the myxosporean Thelohanellus kitauei shows adaptations to nutrient acquisition within its fish host.</title>
        <authorList>
            <person name="Yang Y."/>
            <person name="Xiong J."/>
            <person name="Zhou Z."/>
            <person name="Huo F."/>
            <person name="Miao W."/>
            <person name="Ran C."/>
            <person name="Liu Y."/>
            <person name="Zhang J."/>
            <person name="Feng J."/>
            <person name="Wang M."/>
            <person name="Wang M."/>
            <person name="Wang L."/>
            <person name="Yao B."/>
        </authorList>
    </citation>
    <scope>NUCLEOTIDE SEQUENCE [LARGE SCALE GENOMIC DNA]</scope>
    <source>
        <strain evidence="1">Wuqing</strain>
    </source>
</reference>
<dbReference type="EMBL" id="JWZT01000896">
    <property type="protein sequence ID" value="KII73303.1"/>
    <property type="molecule type" value="Genomic_DNA"/>
</dbReference>
<dbReference type="Proteomes" id="UP000031668">
    <property type="component" value="Unassembled WGS sequence"/>
</dbReference>
<gene>
    <name evidence="1" type="ORF">RF11_01023</name>
</gene>
<sequence length="152" mass="17516">MFNVNISTVHLIWNEFQQSKKIEKLPNDRNIENSLDINEESILCEIVDEDSSLNLQVLSVLPDDNLDLTECTIEEKKFFPLNINYQSDGSNDETLPEVTKVDPSFYLLVEEILKGWPREISEEMNCVKTFANCQTIDQGCVLYGNRILYFAS</sequence>
<organism evidence="1 2">
    <name type="scientific">Thelohanellus kitauei</name>
    <name type="common">Myxosporean</name>
    <dbReference type="NCBI Taxonomy" id="669202"/>
    <lineage>
        <taxon>Eukaryota</taxon>
        <taxon>Metazoa</taxon>
        <taxon>Cnidaria</taxon>
        <taxon>Myxozoa</taxon>
        <taxon>Myxosporea</taxon>
        <taxon>Bivalvulida</taxon>
        <taxon>Platysporina</taxon>
        <taxon>Myxobolidae</taxon>
        <taxon>Thelohanellus</taxon>
    </lineage>
</organism>
<accession>A0A0C2JV54</accession>
<evidence type="ECO:0000313" key="1">
    <source>
        <dbReference type="EMBL" id="KII73303.1"/>
    </source>
</evidence>
<name>A0A0C2JV54_THEKT</name>
<comment type="caution">
    <text evidence="1">The sequence shown here is derived from an EMBL/GenBank/DDBJ whole genome shotgun (WGS) entry which is preliminary data.</text>
</comment>
<dbReference type="AlphaFoldDB" id="A0A0C2JV54"/>